<protein>
    <submittedName>
        <fullName evidence="1">Uncharacterized protein</fullName>
    </submittedName>
</protein>
<dbReference type="RefSeq" id="WP_198737777.1">
    <property type="nucleotide sequence ID" value="NZ_JAEIOS010000010.1"/>
</dbReference>
<keyword evidence="2" id="KW-1185">Reference proteome</keyword>
<sequence>MSISRSYDAWLAETGTLLGVEFEGDRNPGGESTVGEGCAGSFLPVPGAGAGPARVLDDDCVAPSGGQVPRGVDGARDVVPGILNEGRDTSGAVRKDWGGHPFAGVVNPVPGAKQFFPLNYGFCRRRPRFAKVKHGHARKR</sequence>
<proteinExistence type="predicted"/>
<organism evidence="1 2">
    <name type="scientific">Corynebacterium meridianum</name>
    <dbReference type="NCBI Taxonomy" id="2765363"/>
    <lineage>
        <taxon>Bacteria</taxon>
        <taxon>Bacillati</taxon>
        <taxon>Actinomycetota</taxon>
        <taxon>Actinomycetes</taxon>
        <taxon>Mycobacteriales</taxon>
        <taxon>Corynebacteriaceae</taxon>
        <taxon>Corynebacterium</taxon>
    </lineage>
</organism>
<evidence type="ECO:0000313" key="2">
    <source>
        <dbReference type="Proteomes" id="UP000645966"/>
    </source>
</evidence>
<accession>A0A934I268</accession>
<dbReference type="AlphaFoldDB" id="A0A934I268"/>
<evidence type="ECO:0000313" key="1">
    <source>
        <dbReference type="EMBL" id="MBI8988736.1"/>
    </source>
</evidence>
<gene>
    <name evidence="1" type="ORF">JDV75_03030</name>
</gene>
<reference evidence="1" key="1">
    <citation type="submission" date="2020-12" db="EMBL/GenBank/DDBJ databases">
        <title>Genome public.</title>
        <authorList>
            <person name="Sun Q."/>
        </authorList>
    </citation>
    <scope>NUCLEOTIDE SEQUENCE</scope>
    <source>
        <strain evidence="1">CCM 8863</strain>
    </source>
</reference>
<dbReference type="EMBL" id="JAEIOS010000010">
    <property type="protein sequence ID" value="MBI8988736.1"/>
    <property type="molecule type" value="Genomic_DNA"/>
</dbReference>
<dbReference type="Proteomes" id="UP000645966">
    <property type="component" value="Unassembled WGS sequence"/>
</dbReference>
<comment type="caution">
    <text evidence="1">The sequence shown here is derived from an EMBL/GenBank/DDBJ whole genome shotgun (WGS) entry which is preliminary data.</text>
</comment>
<name>A0A934I268_9CORY</name>